<protein>
    <submittedName>
        <fullName evidence="7">Phosphoglycerate dehydrogenase-like enzyme</fullName>
    </submittedName>
</protein>
<dbReference type="Gene3D" id="3.40.50.720">
    <property type="entry name" value="NAD(P)-binding Rossmann-like Domain"/>
    <property type="match status" value="2"/>
</dbReference>
<evidence type="ECO:0000256" key="3">
    <source>
        <dbReference type="ARBA" id="ARBA00023027"/>
    </source>
</evidence>
<comment type="caution">
    <text evidence="7">The sequence shown here is derived from an EMBL/GenBank/DDBJ whole genome shotgun (WGS) entry which is preliminary data.</text>
</comment>
<dbReference type="Proteomes" id="UP000556084">
    <property type="component" value="Unassembled WGS sequence"/>
</dbReference>
<dbReference type="CDD" id="cd12167">
    <property type="entry name" value="2-Hacid_dh_8"/>
    <property type="match status" value="1"/>
</dbReference>
<dbReference type="Pfam" id="PF02826">
    <property type="entry name" value="2-Hacid_dh_C"/>
    <property type="match status" value="1"/>
</dbReference>
<keyword evidence="3" id="KW-0520">NAD</keyword>
<dbReference type="PANTHER" id="PTHR42789">
    <property type="entry name" value="D-ISOMER SPECIFIC 2-HYDROXYACID DEHYDROGENASE FAMILY PROTEIN (AFU_ORTHOLOGUE AFUA_6G10090)"/>
    <property type="match status" value="1"/>
</dbReference>
<evidence type="ECO:0000313" key="8">
    <source>
        <dbReference type="Proteomes" id="UP000556084"/>
    </source>
</evidence>
<proteinExistence type="inferred from homology"/>
<keyword evidence="8" id="KW-1185">Reference proteome</keyword>
<dbReference type="RefSeq" id="WP_246469833.1">
    <property type="nucleotide sequence ID" value="NZ_JACHJH010000001.1"/>
</dbReference>
<reference evidence="7 8" key="1">
    <citation type="submission" date="2020-08" db="EMBL/GenBank/DDBJ databases">
        <title>Genomic Encyclopedia of Type Strains, Phase III (KMG-III): the genomes of soil and plant-associated and newly described type strains.</title>
        <authorList>
            <person name="Whitman W."/>
        </authorList>
    </citation>
    <scope>NUCLEOTIDE SEQUENCE [LARGE SCALE GENOMIC DNA]</scope>
    <source>
        <strain evidence="7 8">CECT 3266</strain>
    </source>
</reference>
<dbReference type="InterPro" id="IPR006140">
    <property type="entry name" value="D-isomer_DH_NAD-bd"/>
</dbReference>
<dbReference type="AlphaFoldDB" id="A0A7W7LLW7"/>
<evidence type="ECO:0000256" key="2">
    <source>
        <dbReference type="ARBA" id="ARBA00023002"/>
    </source>
</evidence>
<dbReference type="SUPFAM" id="SSF51735">
    <property type="entry name" value="NAD(P)-binding Rossmann-fold domains"/>
    <property type="match status" value="1"/>
</dbReference>
<dbReference type="PANTHER" id="PTHR42789:SF1">
    <property type="entry name" value="D-ISOMER SPECIFIC 2-HYDROXYACID DEHYDROGENASE FAMILY PROTEIN (AFU_ORTHOLOGUE AFUA_6G10090)"/>
    <property type="match status" value="1"/>
</dbReference>
<feature type="domain" description="D-isomer specific 2-hydroxyacid dehydrogenase NAD-binding" evidence="6">
    <location>
        <begin position="108"/>
        <end position="280"/>
    </location>
</feature>
<evidence type="ECO:0000259" key="6">
    <source>
        <dbReference type="Pfam" id="PF02826"/>
    </source>
</evidence>
<evidence type="ECO:0000256" key="4">
    <source>
        <dbReference type="RuleBase" id="RU003719"/>
    </source>
</evidence>
<dbReference type="InterPro" id="IPR036291">
    <property type="entry name" value="NAD(P)-bd_dom_sf"/>
</dbReference>
<dbReference type="SUPFAM" id="SSF52283">
    <property type="entry name" value="Formate/glycerate dehydrogenase catalytic domain-like"/>
    <property type="match status" value="1"/>
</dbReference>
<evidence type="ECO:0000313" key="7">
    <source>
        <dbReference type="EMBL" id="MBB4892093.1"/>
    </source>
</evidence>
<dbReference type="InterPro" id="IPR006139">
    <property type="entry name" value="D-isomer_2_OHA_DH_cat_dom"/>
</dbReference>
<feature type="domain" description="D-isomer specific 2-hydroxyacid dehydrogenase catalytic" evidence="5">
    <location>
        <begin position="33"/>
        <end position="309"/>
    </location>
</feature>
<name>A0A7W7LLW7_9ACTN</name>
<gene>
    <name evidence="7" type="ORF">FHS39_001093</name>
</gene>
<comment type="similarity">
    <text evidence="1 4">Belongs to the D-isomer specific 2-hydroxyacid dehydrogenase family.</text>
</comment>
<organism evidence="7 8">
    <name type="scientific">Streptomyces olivoverticillatus</name>
    <dbReference type="NCBI Taxonomy" id="66427"/>
    <lineage>
        <taxon>Bacteria</taxon>
        <taxon>Bacillati</taxon>
        <taxon>Actinomycetota</taxon>
        <taxon>Actinomycetes</taxon>
        <taxon>Kitasatosporales</taxon>
        <taxon>Streptomycetaceae</taxon>
        <taxon>Streptomyces</taxon>
    </lineage>
</organism>
<dbReference type="EMBL" id="JACHJH010000001">
    <property type="protein sequence ID" value="MBB4892093.1"/>
    <property type="molecule type" value="Genomic_DNA"/>
</dbReference>
<evidence type="ECO:0000256" key="1">
    <source>
        <dbReference type="ARBA" id="ARBA00005854"/>
    </source>
</evidence>
<dbReference type="GO" id="GO:0051287">
    <property type="term" value="F:NAD binding"/>
    <property type="evidence" value="ECO:0007669"/>
    <property type="project" value="InterPro"/>
</dbReference>
<evidence type="ECO:0000259" key="5">
    <source>
        <dbReference type="Pfam" id="PF00389"/>
    </source>
</evidence>
<dbReference type="Pfam" id="PF00389">
    <property type="entry name" value="2-Hacid_dh"/>
    <property type="match status" value="1"/>
</dbReference>
<accession>A0A7W7LLW7</accession>
<sequence>MSGVKTIAIAMGADVADAVLPAELRQKLAEFGELTDEVEGADILITGWGCPPLTTAILDAAPRLRVIIHAAGSVKRLVTDEVWERDITVSSAADANAGPVADYTCATIVFAAKRALATAASYAEGRWPGFGERRGSDELVVGVIGASRIGRRVMAGLRGSDAGYRVLLHDPYVDAADAERLGAELVGLDELCRSSTVVTLHAPDLPETRGLLSAGRLALVPDGGTVVNTARGSLIDTEALTLECATGRLDAFLDVTNPEPLPRGHPLLALPNVLVTPHIAGAQGSEVRRLGAYAVAETERWVRGLPLLGKVNRGELRRLA</sequence>
<keyword evidence="2 4" id="KW-0560">Oxidoreductase</keyword>
<dbReference type="InterPro" id="IPR050857">
    <property type="entry name" value="D-2-hydroxyacid_DH"/>
</dbReference>
<dbReference type="GO" id="GO:0016616">
    <property type="term" value="F:oxidoreductase activity, acting on the CH-OH group of donors, NAD or NADP as acceptor"/>
    <property type="evidence" value="ECO:0007669"/>
    <property type="project" value="InterPro"/>
</dbReference>